<dbReference type="Gene3D" id="3.30.70.1210">
    <property type="entry name" value="Crispr-associated protein, domain 2"/>
    <property type="match status" value="1"/>
</dbReference>
<dbReference type="CDD" id="cd09727">
    <property type="entry name" value="Cas6_I-E"/>
    <property type="match status" value="1"/>
</dbReference>
<reference evidence="1 2" key="1">
    <citation type="submission" date="2019-11" db="EMBL/GenBank/DDBJ databases">
        <authorList>
            <person name="Zhang J."/>
            <person name="Sun C."/>
        </authorList>
    </citation>
    <scope>NUCLEOTIDE SEQUENCE [LARGE SCALE GENOMIC DNA]</scope>
    <source>
        <strain evidence="2">sp2</strain>
    </source>
</reference>
<keyword evidence="2" id="KW-1185">Reference proteome</keyword>
<name>A0A6I6D3X8_9GAMM</name>
<accession>A0A6I6D3X8</accession>
<dbReference type="RefSeq" id="WP_156574422.1">
    <property type="nucleotide sequence ID" value="NZ_CP046415.1"/>
</dbReference>
<protein>
    <submittedName>
        <fullName evidence="1">Type I-E CRISPR-associated protein Cas6/Cse3/CasE</fullName>
    </submittedName>
</protein>
<dbReference type="SMART" id="SM01101">
    <property type="entry name" value="CRISPR_assoc"/>
    <property type="match status" value="1"/>
</dbReference>
<proteinExistence type="predicted"/>
<organism evidence="1 2">
    <name type="scientific">Guyparkeria halophila</name>
    <dbReference type="NCBI Taxonomy" id="47960"/>
    <lineage>
        <taxon>Bacteria</taxon>
        <taxon>Pseudomonadati</taxon>
        <taxon>Pseudomonadota</taxon>
        <taxon>Gammaproteobacteria</taxon>
        <taxon>Chromatiales</taxon>
        <taxon>Thioalkalibacteraceae</taxon>
        <taxon>Guyparkeria</taxon>
    </lineage>
</organism>
<gene>
    <name evidence="1" type="primary">cas6e</name>
    <name evidence="1" type="ORF">GM160_08065</name>
</gene>
<dbReference type="Proteomes" id="UP000427716">
    <property type="component" value="Chromosome"/>
</dbReference>
<dbReference type="KEGG" id="ghl:GM160_08065"/>
<sequence length="218" mass="24275">MTDALYASVLRLDRRAIRKLAITDPYSLHRVVYSLFDDTRTEAEKRGHDPSGIVFVDKGGNRLGRTILTLSDRAAAQGVIRDGEAFGEVESRPIPEDFLRHPRYRFEVVVNPTVTSAGKRVPIKGRDAIEKWFVERSAENWGFSAPAQSLQVGQVNVQQFKGKHGNHITLSQAQLTGLLEVTDEARFRESFARGIGRGRAFGCGLLQIRPVIDNPFGS</sequence>
<dbReference type="AlphaFoldDB" id="A0A6I6D3X8"/>
<dbReference type="EMBL" id="CP046415">
    <property type="protein sequence ID" value="QGT78855.1"/>
    <property type="molecule type" value="Genomic_DNA"/>
</dbReference>
<evidence type="ECO:0000313" key="1">
    <source>
        <dbReference type="EMBL" id="QGT78855.1"/>
    </source>
</evidence>
<dbReference type="InterPro" id="IPR010179">
    <property type="entry name" value="CRISPR-assoc_prot_Cse3"/>
</dbReference>
<dbReference type="SUPFAM" id="SSF117987">
    <property type="entry name" value="CRISPR-associated protein"/>
    <property type="match status" value="1"/>
</dbReference>
<dbReference type="NCBIfam" id="TIGR01907">
    <property type="entry name" value="casE_Cse3"/>
    <property type="match status" value="1"/>
</dbReference>
<dbReference type="Pfam" id="PF08798">
    <property type="entry name" value="CRISPR_assoc"/>
    <property type="match status" value="1"/>
</dbReference>
<evidence type="ECO:0000313" key="2">
    <source>
        <dbReference type="Proteomes" id="UP000427716"/>
    </source>
</evidence>